<evidence type="ECO:0000313" key="2">
    <source>
        <dbReference type="EMBL" id="BCE48668.1"/>
    </source>
</evidence>
<reference evidence="2" key="3">
    <citation type="submission" date="2020-05" db="EMBL/GenBank/DDBJ databases">
        <title>Complete genome sequence of Bradyrhizobium diazoefficiens XF4 isolated from soybean nodule.</title>
        <authorList>
            <person name="Noda R."/>
            <person name="Kakizaki K."/>
            <person name="Minamisawa K."/>
        </authorList>
    </citation>
    <scope>NUCLEOTIDE SEQUENCE</scope>
    <source>
        <strain evidence="2">XF4</strain>
    </source>
</reference>
<dbReference type="AlphaFoldDB" id="A0A809X4Z8"/>
<dbReference type="EMBL" id="AP023091">
    <property type="protein sequence ID" value="BCE22404.1"/>
    <property type="molecule type" value="Genomic_DNA"/>
</dbReference>
<reference evidence="3" key="2">
    <citation type="submission" date="2020-05" db="EMBL/GenBank/DDBJ databases">
        <title>Complete genome sequence of Bradyrhizobium diazoefficiens XF10 isolated from soybean nodule.</title>
        <authorList>
            <person name="Noda R."/>
            <person name="Kakizaki K."/>
            <person name="Minamisawa K."/>
        </authorList>
    </citation>
    <scope>NUCLEOTIDE SEQUENCE</scope>
    <source>
        <strain evidence="3">XF10</strain>
    </source>
</reference>
<name>A0A809X4Z8_9BRAD</name>
<dbReference type="RefSeq" id="WP_430641608.1">
    <property type="nucleotide sequence ID" value="NZ_AJQI01000445.1"/>
</dbReference>
<sequence>MMIDDQLARAHRNNIRRYRHLLQTSLTEFERQFVERRLNEEQSKLEILVSSLSNEVHRDRSRGPDSRFG</sequence>
<proteinExistence type="predicted"/>
<accession>A0A809X4Z8</accession>
<gene>
    <name evidence="3" type="ORF">XF10B_49820</name>
    <name evidence="1" type="ORF">XF1B_50850</name>
    <name evidence="2" type="ORF">XF4B_50170</name>
</gene>
<evidence type="ECO:0000313" key="1">
    <source>
        <dbReference type="EMBL" id="BCE22404.1"/>
    </source>
</evidence>
<organism evidence="1">
    <name type="scientific">Bradyrhizobium diazoefficiens</name>
    <dbReference type="NCBI Taxonomy" id="1355477"/>
    <lineage>
        <taxon>Bacteria</taxon>
        <taxon>Pseudomonadati</taxon>
        <taxon>Pseudomonadota</taxon>
        <taxon>Alphaproteobacteria</taxon>
        <taxon>Hyphomicrobiales</taxon>
        <taxon>Nitrobacteraceae</taxon>
        <taxon>Bradyrhizobium</taxon>
    </lineage>
</organism>
<dbReference type="EMBL" id="AP023094">
    <property type="protein sequence ID" value="BCE48668.1"/>
    <property type="molecule type" value="Genomic_DNA"/>
</dbReference>
<evidence type="ECO:0000313" key="3">
    <source>
        <dbReference type="EMBL" id="BCE92184.1"/>
    </source>
</evidence>
<dbReference type="EMBL" id="AP023099">
    <property type="protein sequence ID" value="BCE92184.1"/>
    <property type="molecule type" value="Genomic_DNA"/>
</dbReference>
<protein>
    <submittedName>
        <fullName evidence="1">Uncharacterized protein</fullName>
    </submittedName>
</protein>
<reference evidence="1" key="1">
    <citation type="submission" date="2020-05" db="EMBL/GenBank/DDBJ databases">
        <title>Complete genome sequence of Bradyrhizobium diazoefficiens XF1 isolated from soybean nodule.</title>
        <authorList>
            <person name="Noda R."/>
            <person name="Kakizaki K."/>
            <person name="Minamisawa K."/>
        </authorList>
    </citation>
    <scope>NUCLEOTIDE SEQUENCE</scope>
    <source>
        <strain evidence="1">XF1</strain>
    </source>
</reference>